<reference evidence="2 3" key="1">
    <citation type="submission" date="2015-06" db="EMBL/GenBank/DDBJ databases">
        <title>Survival trade-offs in plant roots during colonization by closely related pathogenic and mutualistic fungi.</title>
        <authorList>
            <person name="Hacquard S."/>
            <person name="Kracher B."/>
            <person name="Hiruma K."/>
            <person name="Weinman A."/>
            <person name="Muench P."/>
            <person name="Garrido Oter R."/>
            <person name="Ver Loren van Themaat E."/>
            <person name="Dallerey J.-F."/>
            <person name="Damm U."/>
            <person name="Henrissat B."/>
            <person name="Lespinet O."/>
            <person name="Thon M."/>
            <person name="Kemen E."/>
            <person name="McHardy A.C."/>
            <person name="Schulze-Lefert P."/>
            <person name="O'Connell R.J."/>
        </authorList>
    </citation>
    <scope>NUCLEOTIDE SEQUENCE [LARGE SCALE GENOMIC DNA]</scope>
    <source>
        <strain evidence="2 3">0861</strain>
    </source>
</reference>
<protein>
    <recommendedName>
        <fullName evidence="1">PD-(D/E)XK nuclease-like domain-containing protein</fullName>
    </recommendedName>
</protein>
<evidence type="ECO:0000313" key="2">
    <source>
        <dbReference type="EMBL" id="KZL66477.1"/>
    </source>
</evidence>
<keyword evidence="3" id="KW-1185">Reference proteome</keyword>
<dbReference type="InterPro" id="IPR046797">
    <property type="entry name" value="PDDEXK_12"/>
</dbReference>
<dbReference type="STRING" id="708197.A0A161Y459"/>
<gene>
    <name evidence="2" type="ORF">CT0861_06452</name>
</gene>
<evidence type="ECO:0000313" key="3">
    <source>
        <dbReference type="Proteomes" id="UP000076552"/>
    </source>
</evidence>
<dbReference type="OrthoDB" id="4161186at2759"/>
<evidence type="ECO:0000259" key="1">
    <source>
        <dbReference type="Pfam" id="PF20516"/>
    </source>
</evidence>
<feature type="domain" description="PD-(D/E)XK nuclease-like" evidence="1">
    <location>
        <begin position="4"/>
        <end position="65"/>
    </location>
</feature>
<name>A0A161Y459_9PEZI</name>
<dbReference type="Pfam" id="PF20516">
    <property type="entry name" value="PDDEXK_12"/>
    <property type="match status" value="1"/>
</dbReference>
<sequence>MGTTLASLPFLPGLIVQSEHWYFVATTRDNEKTTKLAIETTSNTRGAYRVIRAIQYLAWWAETVYLLWFLSNVLTLKEVE</sequence>
<organism evidence="2 3">
    <name type="scientific">Colletotrichum tofieldiae</name>
    <dbReference type="NCBI Taxonomy" id="708197"/>
    <lineage>
        <taxon>Eukaryota</taxon>
        <taxon>Fungi</taxon>
        <taxon>Dikarya</taxon>
        <taxon>Ascomycota</taxon>
        <taxon>Pezizomycotina</taxon>
        <taxon>Sordariomycetes</taxon>
        <taxon>Hypocreomycetidae</taxon>
        <taxon>Glomerellales</taxon>
        <taxon>Glomerellaceae</taxon>
        <taxon>Colletotrichum</taxon>
        <taxon>Colletotrichum spaethianum species complex</taxon>
    </lineage>
</organism>
<dbReference type="EMBL" id="LFIV01000175">
    <property type="protein sequence ID" value="KZL66477.1"/>
    <property type="molecule type" value="Genomic_DNA"/>
</dbReference>
<accession>A0A161Y459</accession>
<dbReference type="AlphaFoldDB" id="A0A161Y459"/>
<comment type="caution">
    <text evidence="2">The sequence shown here is derived from an EMBL/GenBank/DDBJ whole genome shotgun (WGS) entry which is preliminary data.</text>
</comment>
<proteinExistence type="predicted"/>
<dbReference type="Proteomes" id="UP000076552">
    <property type="component" value="Unassembled WGS sequence"/>
</dbReference>